<name>A0ABN7RSZ7_OIKDI</name>
<proteinExistence type="predicted"/>
<reference evidence="1 2" key="1">
    <citation type="submission" date="2021-04" db="EMBL/GenBank/DDBJ databases">
        <authorList>
            <person name="Bliznina A."/>
        </authorList>
    </citation>
    <scope>NUCLEOTIDE SEQUENCE [LARGE SCALE GENOMIC DNA]</scope>
</reference>
<dbReference type="Proteomes" id="UP001158576">
    <property type="component" value="Chromosome PAR"/>
</dbReference>
<keyword evidence="2" id="KW-1185">Reference proteome</keyword>
<protein>
    <submittedName>
        <fullName evidence="1">Oidioi.mRNA.OKI2018_I69.PAR.g10841.t1.cds</fullName>
    </submittedName>
</protein>
<organism evidence="1 2">
    <name type="scientific">Oikopleura dioica</name>
    <name type="common">Tunicate</name>
    <dbReference type="NCBI Taxonomy" id="34765"/>
    <lineage>
        <taxon>Eukaryota</taxon>
        <taxon>Metazoa</taxon>
        <taxon>Chordata</taxon>
        <taxon>Tunicata</taxon>
        <taxon>Appendicularia</taxon>
        <taxon>Copelata</taxon>
        <taxon>Oikopleuridae</taxon>
        <taxon>Oikopleura</taxon>
    </lineage>
</organism>
<evidence type="ECO:0000313" key="2">
    <source>
        <dbReference type="Proteomes" id="UP001158576"/>
    </source>
</evidence>
<accession>A0ABN7RSZ7</accession>
<gene>
    <name evidence="1" type="ORF">OKIOD_LOCUS2399</name>
</gene>
<evidence type="ECO:0000313" key="1">
    <source>
        <dbReference type="EMBL" id="CAG5085213.1"/>
    </source>
</evidence>
<dbReference type="Gene3D" id="1.20.5.340">
    <property type="match status" value="1"/>
</dbReference>
<sequence length="133" mass="15380">MLLERRIQPELLVERSEQNSAPFESFSDVCNQNLTNVIRQLSCLAGHAEEILGEHAGELWVRNERIRKISVRVDALTEKIKSLNPKTSAQLQNTPRRVVSTPPFRSPSHVERRLFAIKSRPQSVVRLQRQRLF</sequence>
<dbReference type="EMBL" id="OU015568">
    <property type="protein sequence ID" value="CAG5085213.1"/>
    <property type="molecule type" value="Genomic_DNA"/>
</dbReference>